<evidence type="ECO:0000256" key="2">
    <source>
        <dbReference type="SAM" id="Phobius"/>
    </source>
</evidence>
<keyword evidence="2" id="KW-0472">Membrane</keyword>
<comment type="caution">
    <text evidence="4">The sequence shown here is derived from an EMBL/GenBank/DDBJ whole genome shotgun (WGS) entry which is preliminary data.</text>
</comment>
<dbReference type="PROSITE" id="PS50820">
    <property type="entry name" value="LCCL"/>
    <property type="match status" value="1"/>
</dbReference>
<evidence type="ECO:0000313" key="5">
    <source>
        <dbReference type="Proteomes" id="UP001140560"/>
    </source>
</evidence>
<feature type="transmembrane region" description="Helical" evidence="2">
    <location>
        <begin position="511"/>
        <end position="532"/>
    </location>
</feature>
<dbReference type="OrthoDB" id="441660at2759"/>
<feature type="transmembrane region" description="Helical" evidence="2">
    <location>
        <begin position="132"/>
        <end position="153"/>
    </location>
</feature>
<dbReference type="InterPro" id="IPR036609">
    <property type="entry name" value="LCCL_sf"/>
</dbReference>
<dbReference type="Gene3D" id="2.170.130.20">
    <property type="entry name" value="LCCL-like domain"/>
    <property type="match status" value="1"/>
</dbReference>
<sequence length="651" mass="71242">MAAARDIPLKSGSTTVPIDLDLERGTRGHDDDRITSSASSSLEPEEAVSKAAAPNLRHSLEIDQGTRRRQSTLGLQWRRRVEDKMPAPVTRWGNRLVEWMRGPKPLRTYRITPLLERWQTLPGRYSARLPKWLRICIYSALCILWVVLFGVILSEYSLPEDIGGFGAPVRLGCVDELWPSPQSCGLDGRNCLPFSNSSFAFNCPADCLSAQVLNPRAIGNQSINYRSLVVGGTPDPSANGALVYRGDSFVCGAAIHAGVISNGNGGCGVLSLIGEKSNFGAIQRNGILSVGFASEFPMSYTFNQTSAKCQDPRWNLLILSTIFTVVFGLFTSSPATFFVPVFTILFFQIAMASDPPSYSNYPSLASTTIGRFLPAAFVAALFYRFSVRKTLRGCKAHVEKTVLWIGGAWVGALSNYTFEQIPIQRLTGHDIRQQPGAITALIIIVLVLFGVVLYQAWCLRNEGRLPRYLALYAILGISLGILAAIPKLSLRIHHYILALLLLPGTALQTRVSLLCQGLLVGLFVNGIARWGFDAILQTAAALQGDAQLGSGVPSVLEPIINGTNITFMWEGLLRGYEGVSVVVNDVERFRGINQVGNGSFTWSRQALDDPEYFRFGFINYLPFGSVSYSDFTKAGTWWPNGTWGGIPPGRT</sequence>
<feature type="transmembrane region" description="Helical" evidence="2">
    <location>
        <begin position="316"/>
        <end position="349"/>
    </location>
</feature>
<feature type="transmembrane region" description="Helical" evidence="2">
    <location>
        <begin position="361"/>
        <end position="383"/>
    </location>
</feature>
<dbReference type="InterPro" id="IPR004043">
    <property type="entry name" value="LCCL"/>
</dbReference>
<keyword evidence="5" id="KW-1185">Reference proteome</keyword>
<dbReference type="Proteomes" id="UP001140560">
    <property type="component" value="Unassembled WGS sequence"/>
</dbReference>
<feature type="region of interest" description="Disordered" evidence="1">
    <location>
        <begin position="1"/>
        <end position="48"/>
    </location>
</feature>
<proteinExistence type="predicted"/>
<name>A0A9W8Y8X4_9PLEO</name>
<feature type="compositionally biased region" description="Basic and acidic residues" evidence="1">
    <location>
        <begin position="21"/>
        <end position="34"/>
    </location>
</feature>
<evidence type="ECO:0000313" key="4">
    <source>
        <dbReference type="EMBL" id="KAJ4370457.1"/>
    </source>
</evidence>
<dbReference type="PANTHER" id="PTHR31331">
    <property type="entry name" value="LCCL DOMAIN PROTEIN (AFU_ORTHOLOGUE AFUA_5G08630)"/>
    <property type="match status" value="1"/>
</dbReference>
<organism evidence="4 5">
    <name type="scientific">Neocucurbitaria cava</name>
    <dbReference type="NCBI Taxonomy" id="798079"/>
    <lineage>
        <taxon>Eukaryota</taxon>
        <taxon>Fungi</taxon>
        <taxon>Dikarya</taxon>
        <taxon>Ascomycota</taxon>
        <taxon>Pezizomycotina</taxon>
        <taxon>Dothideomycetes</taxon>
        <taxon>Pleosporomycetidae</taxon>
        <taxon>Pleosporales</taxon>
        <taxon>Pleosporineae</taxon>
        <taxon>Cucurbitariaceae</taxon>
        <taxon>Neocucurbitaria</taxon>
    </lineage>
</organism>
<keyword evidence="2" id="KW-1133">Transmembrane helix</keyword>
<feature type="transmembrane region" description="Helical" evidence="2">
    <location>
        <begin position="437"/>
        <end position="457"/>
    </location>
</feature>
<reference evidence="4" key="1">
    <citation type="submission" date="2022-10" db="EMBL/GenBank/DDBJ databases">
        <title>Tapping the CABI collections for fungal endophytes: first genome assemblies for Collariella, Neodidymelliopsis, Ascochyta clinopodiicola, Didymella pomorum, Didymosphaeria variabile, Neocosmospora piperis and Neocucurbitaria cava.</title>
        <authorList>
            <person name="Hill R."/>
        </authorList>
    </citation>
    <scope>NUCLEOTIDE SEQUENCE</scope>
    <source>
        <strain evidence="4">IMI 356814</strain>
    </source>
</reference>
<evidence type="ECO:0000259" key="3">
    <source>
        <dbReference type="PROSITE" id="PS50820"/>
    </source>
</evidence>
<dbReference type="SMART" id="SM00603">
    <property type="entry name" value="LCCL"/>
    <property type="match status" value="1"/>
</dbReference>
<dbReference type="InterPro" id="IPR051957">
    <property type="entry name" value="CRISP-LCCL_domain"/>
</dbReference>
<keyword evidence="2" id="KW-0812">Transmembrane</keyword>
<dbReference type="Pfam" id="PF03815">
    <property type="entry name" value="LCCL"/>
    <property type="match status" value="1"/>
</dbReference>
<dbReference type="AlphaFoldDB" id="A0A9W8Y8X4"/>
<protein>
    <recommendedName>
        <fullName evidence="3">LCCL domain-containing protein</fullName>
    </recommendedName>
</protein>
<dbReference type="PANTHER" id="PTHR31331:SF1">
    <property type="entry name" value="CYSTEINE RICH SECRETORY PROTEIN LCCL DOMAIN CONTAINING 2"/>
    <property type="match status" value="1"/>
</dbReference>
<dbReference type="EMBL" id="JAPEUY010000008">
    <property type="protein sequence ID" value="KAJ4370457.1"/>
    <property type="molecule type" value="Genomic_DNA"/>
</dbReference>
<evidence type="ECO:0000256" key="1">
    <source>
        <dbReference type="SAM" id="MobiDB-lite"/>
    </source>
</evidence>
<accession>A0A9W8Y8X4</accession>
<dbReference type="SUPFAM" id="SSF69848">
    <property type="entry name" value="LCCL domain"/>
    <property type="match status" value="1"/>
</dbReference>
<gene>
    <name evidence="4" type="ORF">N0V83_004975</name>
</gene>
<feature type="domain" description="LCCL" evidence="3">
    <location>
        <begin position="185"/>
        <end position="290"/>
    </location>
</feature>
<feature type="transmembrane region" description="Helical" evidence="2">
    <location>
        <begin position="469"/>
        <end position="490"/>
    </location>
</feature>